<dbReference type="AlphaFoldDB" id="A0A7H0IHE9"/>
<name>A0A7H0IHE9_9ACTN</name>
<feature type="chain" id="PRO_5038668260" description="Deoxyribonuclease NucA/NucB domain-containing protein" evidence="2">
    <location>
        <begin position="27"/>
        <end position="459"/>
    </location>
</feature>
<evidence type="ECO:0000313" key="5">
    <source>
        <dbReference type="Proteomes" id="UP000516052"/>
    </source>
</evidence>
<dbReference type="Pfam" id="PF14040">
    <property type="entry name" value="DNase_NucA_NucB"/>
    <property type="match status" value="1"/>
</dbReference>
<dbReference type="KEGG" id="sroi:IAG44_24235"/>
<proteinExistence type="predicted"/>
<organism evidence="4 5">
    <name type="scientific">Streptomyces roseirectus</name>
    <dbReference type="NCBI Taxonomy" id="2768066"/>
    <lineage>
        <taxon>Bacteria</taxon>
        <taxon>Bacillati</taxon>
        <taxon>Actinomycetota</taxon>
        <taxon>Actinomycetes</taxon>
        <taxon>Kitasatosporales</taxon>
        <taxon>Streptomycetaceae</taxon>
        <taxon>Streptomyces</taxon>
    </lineage>
</organism>
<feature type="domain" description="Deoxyribonuclease NucA/NucB" evidence="3">
    <location>
        <begin position="379"/>
        <end position="455"/>
    </location>
</feature>
<accession>A0A7H0IHE9</accession>
<feature type="compositionally biased region" description="Basic and acidic residues" evidence="1">
    <location>
        <begin position="63"/>
        <end position="73"/>
    </location>
</feature>
<dbReference type="RefSeq" id="WP_187749172.1">
    <property type="nucleotide sequence ID" value="NZ_CP060828.1"/>
</dbReference>
<keyword evidence="5" id="KW-1185">Reference proteome</keyword>
<feature type="signal peptide" evidence="2">
    <location>
        <begin position="1"/>
        <end position="26"/>
    </location>
</feature>
<feature type="region of interest" description="Disordered" evidence="1">
    <location>
        <begin position="52"/>
        <end position="77"/>
    </location>
</feature>
<keyword evidence="2" id="KW-0732">Signal</keyword>
<sequence length="459" mass="50157">MTGRWRAGMVVGLVALVAASIAPANAVAVDNNGEGRLVNVVRALPGDEGLSADGSVAGALKADPADRDKKVRADQLATTAPPDREAAVTDADEAHALAVKSGAEYGTASEELAAGEVSTLQEDDITPEECRENSDLSWRAEGWIKNHFSYCQITVLTAEQFRCWTIFCVPAGAFSGRITHMGYAYDGLRDVDWKVYVDEISSWGTSDAGSLKIEADCAGSTSDACVSGGFDQVTKLVPQWEADSEGSLLFHSWADPADASRGEQVKTGTFSFEYDFRADGGNKSADGPVTSVRFDSAWYLPKKEGSIFDRVTPWLSYSTKDSEVNESAWHIRDAQDHPESTYPRVDGKRVPGASAADPLRRLYHDTARRDANRERFAVPVCQARWPGYPELSQDCDEYPFSATYEGAARHLYQPGVPYGQFSVRPVLFSDNQEAGSRLGAWYGRDRILDGDRFYVRIVD</sequence>
<reference evidence="4 5" key="1">
    <citation type="submission" date="2020-08" db="EMBL/GenBank/DDBJ databases">
        <title>A novel species.</title>
        <authorList>
            <person name="Gao J."/>
        </authorList>
    </citation>
    <scope>NUCLEOTIDE SEQUENCE [LARGE SCALE GENOMIC DNA]</scope>
    <source>
        <strain evidence="4 5">CRXT-G-22</strain>
    </source>
</reference>
<evidence type="ECO:0000259" key="3">
    <source>
        <dbReference type="Pfam" id="PF14040"/>
    </source>
</evidence>
<gene>
    <name evidence="4" type="ORF">IAG44_24235</name>
</gene>
<evidence type="ECO:0000313" key="4">
    <source>
        <dbReference type="EMBL" id="QNP72215.1"/>
    </source>
</evidence>
<protein>
    <recommendedName>
        <fullName evidence="3">Deoxyribonuclease NucA/NucB domain-containing protein</fullName>
    </recommendedName>
</protein>
<dbReference type="EMBL" id="CP060828">
    <property type="protein sequence ID" value="QNP72215.1"/>
    <property type="molecule type" value="Genomic_DNA"/>
</dbReference>
<evidence type="ECO:0000256" key="1">
    <source>
        <dbReference type="SAM" id="MobiDB-lite"/>
    </source>
</evidence>
<evidence type="ECO:0000256" key="2">
    <source>
        <dbReference type="SAM" id="SignalP"/>
    </source>
</evidence>
<dbReference type="Proteomes" id="UP000516052">
    <property type="component" value="Chromosome"/>
</dbReference>
<dbReference type="InterPro" id="IPR029476">
    <property type="entry name" value="DNase_NucA_NucB"/>
</dbReference>